<dbReference type="PANTHER" id="PTHR45348">
    <property type="entry name" value="HYPOTHETICAL OXIDOREDUCTASE (EUROFUNG)"/>
    <property type="match status" value="1"/>
</dbReference>
<evidence type="ECO:0000313" key="3">
    <source>
        <dbReference type="Proteomes" id="UP001221757"/>
    </source>
</evidence>
<dbReference type="InterPro" id="IPR047122">
    <property type="entry name" value="Trans-enoyl_RdTase-like"/>
</dbReference>
<dbReference type="AlphaFoldDB" id="A0AAD7GB81"/>
<dbReference type="CDD" id="cd08249">
    <property type="entry name" value="enoyl_reductase_like"/>
    <property type="match status" value="1"/>
</dbReference>
<dbReference type="Gene3D" id="3.40.50.720">
    <property type="entry name" value="NAD(P)-binding Rossmann-like Domain"/>
    <property type="match status" value="1"/>
</dbReference>
<dbReference type="InterPro" id="IPR011032">
    <property type="entry name" value="GroES-like_sf"/>
</dbReference>
<dbReference type="InterPro" id="IPR013149">
    <property type="entry name" value="ADH-like_C"/>
</dbReference>
<dbReference type="Proteomes" id="UP001221757">
    <property type="component" value="Unassembled WGS sequence"/>
</dbReference>
<dbReference type="PANTHER" id="PTHR45348:SF5">
    <property type="entry name" value="OXIDOREDUCTASE, PUTATIVE (AFU_ORTHOLOGUE AFUA_8G01420)-RELATED"/>
    <property type="match status" value="1"/>
</dbReference>
<dbReference type="SUPFAM" id="SSF51735">
    <property type="entry name" value="NAD(P)-binding Rossmann-fold domains"/>
    <property type="match status" value="1"/>
</dbReference>
<sequence length="342" mass="35772">MMKAVVTTPDGSVALRTVPKPQPGPAQVLVRIFAAAQNPPDHMKIAFRPTQGVVCGHDFAGCVEAVGADVPAGLRRVGERVAGFLNGGVDEETGGAFAEYCVADAQVLISLPDSLGFEAAAGLGLAALTAAQALWISQPGLPTPDAPASTPFPILVWAGASAVGQYTVQLAKLSGLQVISTASPRNHTLVAGLGADAVFDYRDPEVAAKIRTFTEGRLAHAVDCISDAGTVRQVVESLGADGGALSLVLNEPVHAPGVRARFSLVYTLLGKAFEHPMPYAADAEHYAFGMRTAALLTRLLREGKLRTTPVKLVPNGLDDVGEWLEFMKQGKVSGEKITYRVA</sequence>
<dbReference type="SMART" id="SM00829">
    <property type="entry name" value="PKS_ER"/>
    <property type="match status" value="1"/>
</dbReference>
<proteinExistence type="predicted"/>
<comment type="caution">
    <text evidence="2">The sequence shown here is derived from an EMBL/GenBank/DDBJ whole genome shotgun (WGS) entry which is preliminary data.</text>
</comment>
<accession>A0AAD7GB81</accession>
<keyword evidence="3" id="KW-1185">Reference proteome</keyword>
<dbReference type="SUPFAM" id="SSF50129">
    <property type="entry name" value="GroES-like"/>
    <property type="match status" value="1"/>
</dbReference>
<dbReference type="InterPro" id="IPR036291">
    <property type="entry name" value="NAD(P)-bd_dom_sf"/>
</dbReference>
<feature type="domain" description="Enoyl reductase (ER)" evidence="1">
    <location>
        <begin position="11"/>
        <end position="338"/>
    </location>
</feature>
<dbReference type="InterPro" id="IPR013154">
    <property type="entry name" value="ADH-like_N"/>
</dbReference>
<dbReference type="Pfam" id="PF08240">
    <property type="entry name" value="ADH_N"/>
    <property type="match status" value="1"/>
</dbReference>
<protein>
    <submittedName>
        <fullName evidence="2">Dehydrogenase</fullName>
    </submittedName>
</protein>
<dbReference type="Pfam" id="PF00107">
    <property type="entry name" value="ADH_zinc_N"/>
    <property type="match status" value="1"/>
</dbReference>
<dbReference type="GO" id="GO:0016651">
    <property type="term" value="F:oxidoreductase activity, acting on NAD(P)H"/>
    <property type="evidence" value="ECO:0007669"/>
    <property type="project" value="InterPro"/>
</dbReference>
<gene>
    <name evidence="2" type="ORF">B0H17DRAFT_1078423</name>
</gene>
<evidence type="ECO:0000313" key="2">
    <source>
        <dbReference type="EMBL" id="KAJ7678498.1"/>
    </source>
</evidence>
<reference evidence="2" key="1">
    <citation type="submission" date="2023-03" db="EMBL/GenBank/DDBJ databases">
        <title>Massive genome expansion in bonnet fungi (Mycena s.s.) driven by repeated elements and novel gene families across ecological guilds.</title>
        <authorList>
            <consortium name="Lawrence Berkeley National Laboratory"/>
            <person name="Harder C.B."/>
            <person name="Miyauchi S."/>
            <person name="Viragh M."/>
            <person name="Kuo A."/>
            <person name="Thoen E."/>
            <person name="Andreopoulos B."/>
            <person name="Lu D."/>
            <person name="Skrede I."/>
            <person name="Drula E."/>
            <person name="Henrissat B."/>
            <person name="Morin E."/>
            <person name="Kohler A."/>
            <person name="Barry K."/>
            <person name="LaButti K."/>
            <person name="Morin E."/>
            <person name="Salamov A."/>
            <person name="Lipzen A."/>
            <person name="Mereny Z."/>
            <person name="Hegedus B."/>
            <person name="Baldrian P."/>
            <person name="Stursova M."/>
            <person name="Weitz H."/>
            <person name="Taylor A."/>
            <person name="Grigoriev I.V."/>
            <person name="Nagy L.G."/>
            <person name="Martin F."/>
            <person name="Kauserud H."/>
        </authorList>
    </citation>
    <scope>NUCLEOTIDE SEQUENCE</scope>
    <source>
        <strain evidence="2">CBHHK067</strain>
    </source>
</reference>
<name>A0AAD7GB81_MYCRO</name>
<organism evidence="2 3">
    <name type="scientific">Mycena rosella</name>
    <name type="common">Pink bonnet</name>
    <name type="synonym">Agaricus rosellus</name>
    <dbReference type="NCBI Taxonomy" id="1033263"/>
    <lineage>
        <taxon>Eukaryota</taxon>
        <taxon>Fungi</taxon>
        <taxon>Dikarya</taxon>
        <taxon>Basidiomycota</taxon>
        <taxon>Agaricomycotina</taxon>
        <taxon>Agaricomycetes</taxon>
        <taxon>Agaricomycetidae</taxon>
        <taxon>Agaricales</taxon>
        <taxon>Marasmiineae</taxon>
        <taxon>Mycenaceae</taxon>
        <taxon>Mycena</taxon>
    </lineage>
</organism>
<dbReference type="Gene3D" id="3.90.180.10">
    <property type="entry name" value="Medium-chain alcohol dehydrogenases, catalytic domain"/>
    <property type="match status" value="1"/>
</dbReference>
<evidence type="ECO:0000259" key="1">
    <source>
        <dbReference type="SMART" id="SM00829"/>
    </source>
</evidence>
<dbReference type="EMBL" id="JARKIE010000134">
    <property type="protein sequence ID" value="KAJ7678498.1"/>
    <property type="molecule type" value="Genomic_DNA"/>
</dbReference>
<dbReference type="InterPro" id="IPR020843">
    <property type="entry name" value="ER"/>
</dbReference>